<keyword evidence="9" id="KW-0408">Iron</keyword>
<evidence type="ECO:0000256" key="6">
    <source>
        <dbReference type="ARBA" id="ARBA00022723"/>
    </source>
</evidence>
<evidence type="ECO:0000256" key="7">
    <source>
        <dbReference type="ARBA" id="ARBA00022989"/>
    </source>
</evidence>
<dbReference type="Pfam" id="PF00067">
    <property type="entry name" value="p450"/>
    <property type="match status" value="1"/>
</dbReference>
<name>A0AAW0KEI1_QUESU</name>
<evidence type="ECO:0000256" key="11">
    <source>
        <dbReference type="ARBA" id="ARBA00023136"/>
    </source>
</evidence>
<protein>
    <submittedName>
        <fullName evidence="12">Cytochrome p450 cyp72a219</fullName>
    </submittedName>
</protein>
<dbReference type="InterPro" id="IPR001128">
    <property type="entry name" value="Cyt_P450"/>
</dbReference>
<keyword evidence="13" id="KW-1185">Reference proteome</keyword>
<keyword evidence="7" id="KW-1133">Transmembrane helix</keyword>
<dbReference type="InterPro" id="IPR050665">
    <property type="entry name" value="Cytochrome_P450_Monooxygen"/>
</dbReference>
<dbReference type="GO" id="GO:0016705">
    <property type="term" value="F:oxidoreductase activity, acting on paired donors, with incorporation or reduction of molecular oxygen"/>
    <property type="evidence" value="ECO:0007669"/>
    <property type="project" value="InterPro"/>
</dbReference>
<keyword evidence="6" id="KW-0479">Metal-binding</keyword>
<dbReference type="GO" id="GO:0020037">
    <property type="term" value="F:heme binding"/>
    <property type="evidence" value="ECO:0007669"/>
    <property type="project" value="InterPro"/>
</dbReference>
<dbReference type="Gene3D" id="1.10.630.10">
    <property type="entry name" value="Cytochrome P450"/>
    <property type="match status" value="1"/>
</dbReference>
<accession>A0AAW0KEI1</accession>
<evidence type="ECO:0000256" key="10">
    <source>
        <dbReference type="ARBA" id="ARBA00023033"/>
    </source>
</evidence>
<dbReference type="GO" id="GO:0016020">
    <property type="term" value="C:membrane"/>
    <property type="evidence" value="ECO:0007669"/>
    <property type="project" value="UniProtKB-SubCell"/>
</dbReference>
<comment type="cofactor">
    <cofactor evidence="1">
        <name>heme</name>
        <dbReference type="ChEBI" id="CHEBI:30413"/>
    </cofactor>
</comment>
<dbReference type="Proteomes" id="UP000237347">
    <property type="component" value="Unassembled WGS sequence"/>
</dbReference>
<sequence length="113" mass="13018">MTFKKPNANPLIKLLATGLPNYEGEKWATHRKIINPAFHLEKLKNMSVAFYQCCNDMMCKWESLVPEEGSIELDVWPYLQTLTSDVISRTAFGSSYDEGRRIFDSKKNKLSLQ</sequence>
<evidence type="ECO:0000256" key="1">
    <source>
        <dbReference type="ARBA" id="ARBA00001971"/>
    </source>
</evidence>
<keyword evidence="4" id="KW-0349">Heme</keyword>
<dbReference type="GO" id="GO:0005506">
    <property type="term" value="F:iron ion binding"/>
    <property type="evidence" value="ECO:0007669"/>
    <property type="project" value="InterPro"/>
</dbReference>
<dbReference type="GO" id="GO:0004497">
    <property type="term" value="F:monooxygenase activity"/>
    <property type="evidence" value="ECO:0007669"/>
    <property type="project" value="UniProtKB-KW"/>
</dbReference>
<comment type="caution">
    <text evidence="12">The sequence shown here is derived from an EMBL/GenBank/DDBJ whole genome shotgun (WGS) entry which is preliminary data.</text>
</comment>
<dbReference type="PRINTS" id="PR00464">
    <property type="entry name" value="EP450II"/>
</dbReference>
<gene>
    <name evidence="12" type="primary">C7A29_6</name>
    <name evidence="12" type="ORF">CFP56_020824</name>
</gene>
<evidence type="ECO:0000256" key="3">
    <source>
        <dbReference type="ARBA" id="ARBA00010617"/>
    </source>
</evidence>
<dbReference type="EMBL" id="PKMF04000322">
    <property type="protein sequence ID" value="KAK7837783.1"/>
    <property type="molecule type" value="Genomic_DNA"/>
</dbReference>
<keyword evidence="11" id="KW-0472">Membrane</keyword>
<keyword evidence="10" id="KW-0503">Monooxygenase</keyword>
<reference evidence="12 13" key="1">
    <citation type="journal article" date="2018" name="Sci. Data">
        <title>The draft genome sequence of cork oak.</title>
        <authorList>
            <person name="Ramos A.M."/>
            <person name="Usie A."/>
            <person name="Barbosa P."/>
            <person name="Barros P.M."/>
            <person name="Capote T."/>
            <person name="Chaves I."/>
            <person name="Simoes F."/>
            <person name="Abreu I."/>
            <person name="Carrasquinho I."/>
            <person name="Faro C."/>
            <person name="Guimaraes J.B."/>
            <person name="Mendonca D."/>
            <person name="Nobrega F."/>
            <person name="Rodrigues L."/>
            <person name="Saibo N.J.M."/>
            <person name="Varela M.C."/>
            <person name="Egas C."/>
            <person name="Matos J."/>
            <person name="Miguel C.M."/>
            <person name="Oliveira M.M."/>
            <person name="Ricardo C.P."/>
            <person name="Goncalves S."/>
        </authorList>
    </citation>
    <scope>NUCLEOTIDE SEQUENCE [LARGE SCALE GENOMIC DNA]</scope>
    <source>
        <strain evidence="13">cv. HL8</strain>
    </source>
</reference>
<evidence type="ECO:0000256" key="8">
    <source>
        <dbReference type="ARBA" id="ARBA00023002"/>
    </source>
</evidence>
<dbReference type="SUPFAM" id="SSF48264">
    <property type="entry name" value="Cytochrome P450"/>
    <property type="match status" value="1"/>
</dbReference>
<evidence type="ECO:0000313" key="12">
    <source>
        <dbReference type="EMBL" id="KAK7837783.1"/>
    </source>
</evidence>
<organism evidence="12 13">
    <name type="scientific">Quercus suber</name>
    <name type="common">Cork oak</name>
    <dbReference type="NCBI Taxonomy" id="58331"/>
    <lineage>
        <taxon>Eukaryota</taxon>
        <taxon>Viridiplantae</taxon>
        <taxon>Streptophyta</taxon>
        <taxon>Embryophyta</taxon>
        <taxon>Tracheophyta</taxon>
        <taxon>Spermatophyta</taxon>
        <taxon>Magnoliopsida</taxon>
        <taxon>eudicotyledons</taxon>
        <taxon>Gunneridae</taxon>
        <taxon>Pentapetalae</taxon>
        <taxon>rosids</taxon>
        <taxon>fabids</taxon>
        <taxon>Fagales</taxon>
        <taxon>Fagaceae</taxon>
        <taxon>Quercus</taxon>
    </lineage>
</organism>
<evidence type="ECO:0000256" key="9">
    <source>
        <dbReference type="ARBA" id="ARBA00023004"/>
    </source>
</evidence>
<evidence type="ECO:0000256" key="2">
    <source>
        <dbReference type="ARBA" id="ARBA00004167"/>
    </source>
</evidence>
<dbReference type="PANTHER" id="PTHR24282:SF255">
    <property type="entry name" value="CYTOCHROME P450 72A11-RELATED"/>
    <property type="match status" value="1"/>
</dbReference>
<proteinExistence type="inferred from homology"/>
<comment type="subcellular location">
    <subcellularLocation>
        <location evidence="2">Membrane</location>
        <topology evidence="2">Single-pass membrane protein</topology>
    </subcellularLocation>
</comment>
<evidence type="ECO:0000313" key="13">
    <source>
        <dbReference type="Proteomes" id="UP000237347"/>
    </source>
</evidence>
<dbReference type="InterPro" id="IPR036396">
    <property type="entry name" value="Cyt_P450_sf"/>
</dbReference>
<keyword evidence="8" id="KW-0560">Oxidoreductase</keyword>
<dbReference type="InterPro" id="IPR002402">
    <property type="entry name" value="Cyt_P450_E_grp-II"/>
</dbReference>
<dbReference type="PANTHER" id="PTHR24282">
    <property type="entry name" value="CYTOCHROME P450 FAMILY MEMBER"/>
    <property type="match status" value="1"/>
</dbReference>
<evidence type="ECO:0000256" key="4">
    <source>
        <dbReference type="ARBA" id="ARBA00022617"/>
    </source>
</evidence>
<dbReference type="AlphaFoldDB" id="A0AAW0KEI1"/>
<keyword evidence="5" id="KW-0812">Transmembrane</keyword>
<evidence type="ECO:0000256" key="5">
    <source>
        <dbReference type="ARBA" id="ARBA00022692"/>
    </source>
</evidence>
<comment type="similarity">
    <text evidence="3">Belongs to the cytochrome P450 family.</text>
</comment>